<evidence type="ECO:0000313" key="6">
    <source>
        <dbReference type="EMBL" id="CAE6798575.1"/>
    </source>
</evidence>
<dbReference type="InterPro" id="IPR036271">
    <property type="entry name" value="Tet_transcr_reg_TetR-rel_C_sf"/>
</dbReference>
<organism evidence="6 7">
    <name type="scientific">Nitrospira defluvii</name>
    <dbReference type="NCBI Taxonomy" id="330214"/>
    <lineage>
        <taxon>Bacteria</taxon>
        <taxon>Pseudomonadati</taxon>
        <taxon>Nitrospirota</taxon>
        <taxon>Nitrospiria</taxon>
        <taxon>Nitrospirales</taxon>
        <taxon>Nitrospiraceae</taxon>
        <taxon>Nitrospira</taxon>
    </lineage>
</organism>
<protein>
    <submittedName>
        <fullName evidence="6">DNA-binding transcriptional regulator, tetR-type</fullName>
    </submittedName>
</protein>
<keyword evidence="7" id="KW-1185">Reference proteome</keyword>
<keyword evidence="3" id="KW-0804">Transcription</keyword>
<evidence type="ECO:0000259" key="5">
    <source>
        <dbReference type="PROSITE" id="PS50977"/>
    </source>
</evidence>
<evidence type="ECO:0000256" key="4">
    <source>
        <dbReference type="PROSITE-ProRule" id="PRU00335"/>
    </source>
</evidence>
<feature type="domain" description="HTH tetR-type" evidence="5">
    <location>
        <begin position="18"/>
        <end position="78"/>
    </location>
</feature>
<dbReference type="Pfam" id="PF00440">
    <property type="entry name" value="TetR_N"/>
    <property type="match status" value="1"/>
</dbReference>
<evidence type="ECO:0000256" key="1">
    <source>
        <dbReference type="ARBA" id="ARBA00023015"/>
    </source>
</evidence>
<comment type="caution">
    <text evidence="6">The sequence shown here is derived from an EMBL/GenBank/DDBJ whole genome shotgun (WGS) entry which is preliminary data.</text>
</comment>
<dbReference type="PANTHER" id="PTHR47506">
    <property type="entry name" value="TRANSCRIPTIONAL REGULATORY PROTEIN"/>
    <property type="match status" value="1"/>
</dbReference>
<evidence type="ECO:0000256" key="2">
    <source>
        <dbReference type="ARBA" id="ARBA00023125"/>
    </source>
</evidence>
<dbReference type="InterPro" id="IPR001647">
    <property type="entry name" value="HTH_TetR"/>
</dbReference>
<dbReference type="SUPFAM" id="SSF46689">
    <property type="entry name" value="Homeodomain-like"/>
    <property type="match status" value="1"/>
</dbReference>
<gene>
    <name evidence="6" type="ORF">NSPZN2_70214</name>
</gene>
<keyword evidence="2 4" id="KW-0238">DNA-binding</keyword>
<dbReference type="PROSITE" id="PS50977">
    <property type="entry name" value="HTH_TETR_2"/>
    <property type="match status" value="1"/>
</dbReference>
<keyword evidence="1" id="KW-0805">Transcription regulation</keyword>
<proteinExistence type="predicted"/>
<sequence length="205" mass="22454">MDRLVHIIRAMTIGRPIEFDPEKALDAAVDVFWCKGYEATSMSDLLTAMKLSKSSLYQSFGSKRQLFTRCLTRYQERFTSELNHGLEEAKSGRRFIESVFQAVAETAQQPEGEKGCLVGNSASELGQRDTVFAKPVAQGLRGLGEVFKAALKRAQTEGDVPPHADLNALASYLVSSMTGLRTLIKAGLDKRAARSMVPLILKAVG</sequence>
<dbReference type="Pfam" id="PF16925">
    <property type="entry name" value="TetR_C_13"/>
    <property type="match status" value="1"/>
</dbReference>
<dbReference type="SUPFAM" id="SSF48498">
    <property type="entry name" value="Tetracyclin repressor-like, C-terminal domain"/>
    <property type="match status" value="1"/>
</dbReference>
<dbReference type="InterPro" id="IPR009057">
    <property type="entry name" value="Homeodomain-like_sf"/>
</dbReference>
<dbReference type="GO" id="GO:0003677">
    <property type="term" value="F:DNA binding"/>
    <property type="evidence" value="ECO:0007669"/>
    <property type="project" value="UniProtKB-KW"/>
</dbReference>
<dbReference type="Gene3D" id="1.10.357.10">
    <property type="entry name" value="Tetracycline Repressor, domain 2"/>
    <property type="match status" value="1"/>
</dbReference>
<reference evidence="6 7" key="1">
    <citation type="submission" date="2021-02" db="EMBL/GenBank/DDBJ databases">
        <authorList>
            <person name="Han P."/>
        </authorList>
    </citation>
    <scope>NUCLEOTIDE SEQUENCE [LARGE SCALE GENOMIC DNA]</scope>
    <source>
        <strain evidence="6">Candidatus Nitrospira sp. ZN2</strain>
    </source>
</reference>
<evidence type="ECO:0000313" key="7">
    <source>
        <dbReference type="Proteomes" id="UP000675880"/>
    </source>
</evidence>
<accession>A0ABN7ME93</accession>
<dbReference type="Gene3D" id="1.10.10.60">
    <property type="entry name" value="Homeodomain-like"/>
    <property type="match status" value="1"/>
</dbReference>
<evidence type="ECO:0000256" key="3">
    <source>
        <dbReference type="ARBA" id="ARBA00023163"/>
    </source>
</evidence>
<dbReference type="Proteomes" id="UP000675880">
    <property type="component" value="Unassembled WGS sequence"/>
</dbReference>
<name>A0ABN7ME93_9BACT</name>
<dbReference type="PANTHER" id="PTHR47506:SF1">
    <property type="entry name" value="HTH-TYPE TRANSCRIPTIONAL REGULATOR YJDC"/>
    <property type="match status" value="1"/>
</dbReference>
<dbReference type="InterPro" id="IPR011075">
    <property type="entry name" value="TetR_C"/>
</dbReference>
<feature type="DNA-binding region" description="H-T-H motif" evidence="4">
    <location>
        <begin position="41"/>
        <end position="60"/>
    </location>
</feature>
<dbReference type="EMBL" id="CAJNBJ010000020">
    <property type="protein sequence ID" value="CAE6798575.1"/>
    <property type="molecule type" value="Genomic_DNA"/>
</dbReference>